<comment type="subcellular location">
    <subcellularLocation>
        <location evidence="2">Cytoplasm</location>
        <location evidence="2">Cytoskeleton</location>
        <location evidence="2">Actin patch</location>
    </subcellularLocation>
</comment>
<dbReference type="Pfam" id="PF11489">
    <property type="entry name" value="Aim21"/>
    <property type="match status" value="1"/>
</dbReference>
<organism evidence="6 7">
    <name type="scientific">Kazachstania africana (strain ATCC 22294 / BCRC 22015 / CBS 2517 / CECT 1963 / NBRC 1671 / NRRL Y-8276)</name>
    <name type="common">Yeast</name>
    <name type="synonym">Kluyveromyces africanus</name>
    <dbReference type="NCBI Taxonomy" id="1071382"/>
    <lineage>
        <taxon>Eukaryota</taxon>
        <taxon>Fungi</taxon>
        <taxon>Dikarya</taxon>
        <taxon>Ascomycota</taxon>
        <taxon>Saccharomycotina</taxon>
        <taxon>Saccharomycetes</taxon>
        <taxon>Saccharomycetales</taxon>
        <taxon>Saccharomycetaceae</taxon>
        <taxon>Kazachstania</taxon>
    </lineage>
</organism>
<dbReference type="FunCoup" id="H2B1G2">
    <property type="interactions" value="120"/>
</dbReference>
<feature type="compositionally biased region" description="Basic and acidic residues" evidence="5">
    <location>
        <begin position="360"/>
        <end position="379"/>
    </location>
</feature>
<feature type="region of interest" description="Disordered" evidence="5">
    <location>
        <begin position="480"/>
        <end position="529"/>
    </location>
</feature>
<feature type="compositionally biased region" description="Polar residues" evidence="5">
    <location>
        <begin position="180"/>
        <end position="189"/>
    </location>
</feature>
<dbReference type="InterPro" id="IPR021582">
    <property type="entry name" value="Aim21"/>
</dbReference>
<dbReference type="eggNOG" id="ENOG502S25J">
    <property type="taxonomic scope" value="Eukaryota"/>
</dbReference>
<evidence type="ECO:0000256" key="2">
    <source>
        <dbReference type="ARBA" id="ARBA00004134"/>
    </source>
</evidence>
<evidence type="ECO:0000313" key="7">
    <source>
        <dbReference type="Proteomes" id="UP000005220"/>
    </source>
</evidence>
<proteinExistence type="inferred from homology"/>
<name>H2B1G2_KAZAF</name>
<feature type="compositionally biased region" description="Acidic residues" evidence="5">
    <location>
        <begin position="40"/>
        <end position="51"/>
    </location>
</feature>
<comment type="similarity">
    <text evidence="3">Belongs to the AIM21 family.</text>
</comment>
<feature type="compositionally biased region" description="Basic and acidic residues" evidence="5">
    <location>
        <begin position="103"/>
        <end position="112"/>
    </location>
</feature>
<gene>
    <name evidence="6" type="primary">KAFR0K01060</name>
    <name evidence="6" type="ORF">KAFR_0K01060</name>
</gene>
<dbReference type="Proteomes" id="UP000005220">
    <property type="component" value="Chromosome 11"/>
</dbReference>
<dbReference type="KEGG" id="kaf:KAFR_0K01060"/>
<dbReference type="GO" id="GO:0030479">
    <property type="term" value="C:actin cortical patch"/>
    <property type="evidence" value="ECO:0007669"/>
    <property type="project" value="UniProtKB-SubCell"/>
</dbReference>
<dbReference type="RefSeq" id="XP_003959597.1">
    <property type="nucleotide sequence ID" value="XM_003959548.1"/>
</dbReference>
<dbReference type="EMBL" id="HE650831">
    <property type="protein sequence ID" value="CCF60462.1"/>
    <property type="molecule type" value="Genomic_DNA"/>
</dbReference>
<feature type="compositionally biased region" description="Basic and acidic residues" evidence="5">
    <location>
        <begin position="505"/>
        <end position="514"/>
    </location>
</feature>
<evidence type="ECO:0000256" key="5">
    <source>
        <dbReference type="SAM" id="MobiDB-lite"/>
    </source>
</evidence>
<evidence type="ECO:0000313" key="6">
    <source>
        <dbReference type="EMBL" id="CCF60462.1"/>
    </source>
</evidence>
<dbReference type="AlphaFoldDB" id="H2B1G2"/>
<dbReference type="STRING" id="1071382.H2B1G2"/>
<feature type="region of interest" description="Disordered" evidence="5">
    <location>
        <begin position="564"/>
        <end position="685"/>
    </location>
</feature>
<feature type="region of interest" description="Disordered" evidence="5">
    <location>
        <begin position="1"/>
        <end position="266"/>
    </location>
</feature>
<protein>
    <recommendedName>
        <fullName evidence="4">Altered inheritance of mitochondria protein 21</fullName>
    </recommendedName>
</protein>
<reference evidence="6 7" key="1">
    <citation type="journal article" date="2011" name="Proc. Natl. Acad. Sci. U.S.A.">
        <title>Evolutionary erosion of yeast sex chromosomes by mating-type switching accidents.</title>
        <authorList>
            <person name="Gordon J.L."/>
            <person name="Armisen D."/>
            <person name="Proux-Wera E."/>
            <person name="Oheigeartaigh S.S."/>
            <person name="Byrne K.P."/>
            <person name="Wolfe K.H."/>
        </authorList>
    </citation>
    <scope>NUCLEOTIDE SEQUENCE [LARGE SCALE GENOMIC DNA]</scope>
    <source>
        <strain evidence="7">ATCC 22294 / BCRC 22015 / CBS 2517 / CECT 1963 / NBRC 1671 / NRRL Y-8276</strain>
    </source>
</reference>
<evidence type="ECO:0000256" key="3">
    <source>
        <dbReference type="ARBA" id="ARBA00006466"/>
    </source>
</evidence>
<comment type="function">
    <text evidence="1">Involved in mitochondrial migration along actin filaments.</text>
</comment>
<accession>H2B1G2</accession>
<feature type="region of interest" description="Disordered" evidence="5">
    <location>
        <begin position="346"/>
        <end position="456"/>
    </location>
</feature>
<feature type="compositionally biased region" description="Basic residues" evidence="5">
    <location>
        <begin position="515"/>
        <end position="524"/>
    </location>
</feature>
<feature type="compositionally biased region" description="Polar residues" evidence="5">
    <location>
        <begin position="213"/>
        <end position="224"/>
    </location>
</feature>
<feature type="compositionally biased region" description="Polar residues" evidence="5">
    <location>
        <begin position="12"/>
        <end position="23"/>
    </location>
</feature>
<sequence length="685" mass="75760">MPSRRPIVKAKTTGSFENSNSQEPPKIPSQRPVRRTTTEIIEDNESDEDIIESYGTEDSKPSDVDDVPSIPRRPQRQGLLQESNDINKEEQSIAYINSIDSESSNKNEDTTSLKDVIPEQPAMPERPAKRETSEIFQHGSNMEKSEKKHTLSTTDVADEVQESPIIPERPMRKKSRETLSESGSSLNSPEHSDAIEAPQNVPEEDLTAPDSDVMTSEENYAVQKNESTSSNNSEEVERKRNDLQDESSPPLGETSVSMDPRDEEESRLIKNLEREGGQHTVKDQGNGILTEDQKVASLADLAAQQSTSLLSENQEQTALADLAAQKEIMGMALNDKLTIEPVETTISAKLSEPDISSPVELKDEKETSSSSSKEKKEESQTPTIPERPKKRAPPPVPKKPSSRIAAFHKLLERQQLQELNASKTSGGTEGEEKEDKSENVSEAVKTGKENSINSQRTEFARNLNGLFALPGMVPMDGALPKALGKNLSPPSENITSEEPVVTETSRNEVSDVRQRRARGPRGRKLPSSVSNVKKVVAENSTSSIEVFEVWTISNVRKAVAEQTREEATSAHSPFESEISEGYVVEEDGKEINTAQSEETKVTMVNGSPSETSSTEELEKTMSSDEENITEGVNHEEPSVTSISESVECRDENNQVEEAELEYETRAEKQMEEEILKDDQVLSDVE</sequence>
<dbReference type="OrthoDB" id="3995855at2759"/>
<dbReference type="HOGENOM" id="CLU_401730_0_0_1"/>
<evidence type="ECO:0000256" key="4">
    <source>
        <dbReference type="ARBA" id="ARBA00021016"/>
    </source>
</evidence>
<dbReference type="GeneID" id="13886651"/>
<feature type="compositionally biased region" description="Basic and acidic residues" evidence="5">
    <location>
        <begin position="662"/>
        <end position="679"/>
    </location>
</feature>
<keyword evidence="7" id="KW-1185">Reference proteome</keyword>
<feature type="compositionally biased region" description="Polar residues" evidence="5">
    <location>
        <begin position="592"/>
        <end position="606"/>
    </location>
</feature>
<dbReference type="InParanoid" id="H2B1G2"/>
<evidence type="ECO:0000256" key="1">
    <source>
        <dbReference type="ARBA" id="ARBA00002092"/>
    </source>
</evidence>